<name>T0YHT5_9ZZZZ</name>
<dbReference type="GO" id="GO:0000166">
    <property type="term" value="F:nucleotide binding"/>
    <property type="evidence" value="ECO:0007669"/>
    <property type="project" value="InterPro"/>
</dbReference>
<sequence length="107" mass="12186">MIGKEGKDKSSVTLTNAWGILEERRKMREPTYEQQLAIDHASKFKVDTALSEKQRKALTDMELLKHDTITKLIDVQPGNEMVIRQVISMEKKAFAPEDVAKVLAVFK</sequence>
<proteinExistence type="predicted"/>
<dbReference type="SUPFAM" id="SSF47819">
    <property type="entry name" value="HRDC-like"/>
    <property type="match status" value="1"/>
</dbReference>
<evidence type="ECO:0000313" key="1">
    <source>
        <dbReference type="EMBL" id="EQD32603.1"/>
    </source>
</evidence>
<dbReference type="InterPro" id="IPR010997">
    <property type="entry name" value="HRDC-like_sf"/>
</dbReference>
<dbReference type="InterPro" id="IPR044876">
    <property type="entry name" value="HRDC_dom_sf"/>
</dbReference>
<gene>
    <name evidence="1" type="ORF">B2A_13474</name>
</gene>
<dbReference type="PANTHER" id="PTHR39646:SF1">
    <property type="entry name" value="DNA-DIRECTED RNA POLYMERASE SUBUNIT RPO4"/>
    <property type="match status" value="1"/>
</dbReference>
<dbReference type="Gene3D" id="1.10.150.80">
    <property type="entry name" value="HRDC domain"/>
    <property type="match status" value="1"/>
</dbReference>
<comment type="caution">
    <text evidence="1">The sequence shown here is derived from an EMBL/GenBank/DDBJ whole genome shotgun (WGS) entry which is preliminary data.</text>
</comment>
<dbReference type="InterPro" id="IPR010924">
    <property type="entry name" value="Rpo4"/>
</dbReference>
<dbReference type="PANTHER" id="PTHR39646">
    <property type="entry name" value="RNA POLYMERASE RPB4"/>
    <property type="match status" value="1"/>
</dbReference>
<dbReference type="AlphaFoldDB" id="T0YHT5"/>
<dbReference type="Gene3D" id="6.10.140.10">
    <property type="match status" value="1"/>
</dbReference>
<reference evidence="1" key="1">
    <citation type="submission" date="2013-08" db="EMBL/GenBank/DDBJ databases">
        <authorList>
            <person name="Mendez C."/>
            <person name="Richter M."/>
            <person name="Ferrer M."/>
            <person name="Sanchez J."/>
        </authorList>
    </citation>
    <scope>NUCLEOTIDE SEQUENCE</scope>
</reference>
<reference evidence="1" key="2">
    <citation type="journal article" date="2014" name="ISME J.">
        <title>Microbial stratification in low pH oxic and suboxic macroscopic growths along an acid mine drainage.</title>
        <authorList>
            <person name="Mendez-Garcia C."/>
            <person name="Mesa V."/>
            <person name="Sprenger R.R."/>
            <person name="Richter M."/>
            <person name="Diez M.S."/>
            <person name="Solano J."/>
            <person name="Bargiela R."/>
            <person name="Golyshina O.V."/>
            <person name="Manteca A."/>
            <person name="Ramos J.L."/>
            <person name="Gallego J.R."/>
            <person name="Llorente I."/>
            <person name="Martins Dos Santos V.A."/>
            <person name="Jensen O.N."/>
            <person name="Pelaez A.I."/>
            <person name="Sanchez J."/>
            <person name="Ferrer M."/>
        </authorList>
    </citation>
    <scope>NUCLEOTIDE SEQUENCE</scope>
</reference>
<accession>T0YHT5</accession>
<protein>
    <submittedName>
        <fullName evidence="1">RNA polymerase Rpb4</fullName>
    </submittedName>
</protein>
<feature type="non-terminal residue" evidence="1">
    <location>
        <position position="107"/>
    </location>
</feature>
<organism evidence="1">
    <name type="scientific">mine drainage metagenome</name>
    <dbReference type="NCBI Taxonomy" id="410659"/>
    <lineage>
        <taxon>unclassified sequences</taxon>
        <taxon>metagenomes</taxon>
        <taxon>ecological metagenomes</taxon>
    </lineage>
</organism>
<dbReference type="EMBL" id="AUZZ01009760">
    <property type="protein sequence ID" value="EQD32603.1"/>
    <property type="molecule type" value="Genomic_DNA"/>
</dbReference>